<dbReference type="PANTHER" id="PTHR34039">
    <property type="entry name" value="UPF0102 PROTEIN YRAN"/>
    <property type="match status" value="1"/>
</dbReference>
<evidence type="ECO:0000313" key="4">
    <source>
        <dbReference type="Proteomes" id="UP000007468"/>
    </source>
</evidence>
<dbReference type="HAMAP" id="MF_00048">
    <property type="entry name" value="UPF0102"/>
    <property type="match status" value="1"/>
</dbReference>
<dbReference type="OrthoDB" id="9802516at2"/>
<dbReference type="InterPro" id="IPR011335">
    <property type="entry name" value="Restrct_endonuc-II-like"/>
</dbReference>
<dbReference type="SUPFAM" id="SSF52980">
    <property type="entry name" value="Restriction endonuclease-like"/>
    <property type="match status" value="1"/>
</dbReference>
<comment type="similarity">
    <text evidence="1 2">Belongs to the UPF0102 family.</text>
</comment>
<dbReference type="STRING" id="546269.HMPREF0389_00132"/>
<dbReference type="NCBIfam" id="NF009150">
    <property type="entry name" value="PRK12497.1-3"/>
    <property type="match status" value="1"/>
</dbReference>
<dbReference type="Proteomes" id="UP000007468">
    <property type="component" value="Chromosome"/>
</dbReference>
<evidence type="ECO:0000313" key="3">
    <source>
        <dbReference type="EMBL" id="EFE28218.1"/>
    </source>
</evidence>
<dbReference type="AlphaFoldDB" id="D6GRC7"/>
<organism evidence="3 4">
    <name type="scientific">Filifactor alocis (strain ATCC 35896 / CCUG 47790 / D40 B5)</name>
    <name type="common">Fusobacterium alocis</name>
    <dbReference type="NCBI Taxonomy" id="546269"/>
    <lineage>
        <taxon>Bacteria</taxon>
        <taxon>Bacillati</taxon>
        <taxon>Bacillota</taxon>
        <taxon>Clostridia</taxon>
        <taxon>Peptostreptococcales</taxon>
        <taxon>Filifactoraceae</taxon>
        <taxon>Filifactor</taxon>
    </lineage>
</organism>
<dbReference type="Pfam" id="PF02021">
    <property type="entry name" value="UPF0102"/>
    <property type="match status" value="1"/>
</dbReference>
<dbReference type="eggNOG" id="COG0792">
    <property type="taxonomic scope" value="Bacteria"/>
</dbReference>
<gene>
    <name evidence="3" type="ordered locus">HMPREF0389_00132</name>
</gene>
<dbReference type="GO" id="GO:0003676">
    <property type="term" value="F:nucleic acid binding"/>
    <property type="evidence" value="ECO:0007669"/>
    <property type="project" value="InterPro"/>
</dbReference>
<dbReference type="KEGG" id="faa:HMPREF0389_00132"/>
<accession>D6GRC7</accession>
<reference evidence="4" key="1">
    <citation type="submission" date="2010-12" db="EMBL/GenBank/DDBJ databases">
        <title>The genome sequence of Filifactor alocis strain ATCC 35896.</title>
        <authorList>
            <consortium name="The Broad Institute Genome Sequencing Platform"/>
            <person name="Ward D."/>
            <person name="Earl A."/>
            <person name="Feldgarden M."/>
            <person name="Young S.K."/>
            <person name="Gargeya S."/>
            <person name="Zeng Q."/>
            <person name="Alvarado L."/>
            <person name="Berlin A."/>
            <person name="Bochicchio J."/>
            <person name="Chapman S.B."/>
            <person name="Chen Z."/>
            <person name="Freedman E."/>
            <person name="Gellesch M."/>
            <person name="Goldberg J."/>
            <person name="Griggs A."/>
            <person name="Gujja S."/>
            <person name="Heilman E."/>
            <person name="Heiman D."/>
            <person name="Howarth C."/>
            <person name="Mehta T."/>
            <person name="Neiman D."/>
            <person name="Pearson M."/>
            <person name="Roberts A."/>
            <person name="Saif S."/>
            <person name="Shea T."/>
            <person name="Shenoy N."/>
            <person name="Sisk P."/>
            <person name="Stolte C."/>
            <person name="Sykes S."/>
            <person name="White J."/>
            <person name="Yandava C."/>
            <person name="Izard J."/>
            <person name="Blanton J.M."/>
            <person name="Baranova O.V."/>
            <person name="Tanner A.C."/>
            <person name="Dewhirst F.E."/>
            <person name="Haas B."/>
            <person name="Nusbaum C."/>
            <person name="Birren B."/>
        </authorList>
    </citation>
    <scope>NUCLEOTIDE SEQUENCE [LARGE SCALE GENOMIC DNA]</scope>
    <source>
        <strain evidence="4">ATCC 35896 / D40 B5</strain>
    </source>
</reference>
<name>D6GRC7_FILAD</name>
<dbReference type="NCBIfam" id="NF009154">
    <property type="entry name" value="PRK12497.3-3"/>
    <property type="match status" value="1"/>
</dbReference>
<evidence type="ECO:0000256" key="1">
    <source>
        <dbReference type="ARBA" id="ARBA00006738"/>
    </source>
</evidence>
<dbReference type="EMBL" id="CP002390">
    <property type="protein sequence ID" value="EFE28218.1"/>
    <property type="molecule type" value="Genomic_DNA"/>
</dbReference>
<protein>
    <recommendedName>
        <fullName evidence="2">UPF0102 protein HMPREF0389_00132</fullName>
    </recommendedName>
</protein>
<dbReference type="NCBIfam" id="TIGR00252">
    <property type="entry name" value="YraN family protein"/>
    <property type="match status" value="1"/>
</dbReference>
<dbReference type="CDD" id="cd20736">
    <property type="entry name" value="PoNe_Nuclease"/>
    <property type="match status" value="1"/>
</dbReference>
<dbReference type="InterPro" id="IPR011856">
    <property type="entry name" value="tRNA_endonuc-like_dom_sf"/>
</dbReference>
<proteinExistence type="inferred from homology"/>
<sequence length="115" mass="13629">MKNTKQLGNFGETEASNYLKSKRYVILDRNFRIRQGEIDIIALQQNILCFIEVKTRKNSDFGLACEAVNYKKQQKIRFVASVYLSTHKIKYKEIRFDVIEIYTDTQEIIHLENTF</sequence>
<dbReference type="Gene3D" id="3.40.1350.10">
    <property type="match status" value="1"/>
</dbReference>
<dbReference type="InterPro" id="IPR003509">
    <property type="entry name" value="UPF0102_YraN-like"/>
</dbReference>
<keyword evidence="4" id="KW-1185">Reference proteome</keyword>
<dbReference type="PANTHER" id="PTHR34039:SF1">
    <property type="entry name" value="UPF0102 PROTEIN YRAN"/>
    <property type="match status" value="1"/>
</dbReference>
<evidence type="ECO:0000256" key="2">
    <source>
        <dbReference type="HAMAP-Rule" id="MF_00048"/>
    </source>
</evidence>
<dbReference type="RefSeq" id="WP_014262160.1">
    <property type="nucleotide sequence ID" value="NC_016630.1"/>
</dbReference>